<evidence type="ECO:0000313" key="2">
    <source>
        <dbReference type="Proteomes" id="UP000236497"/>
    </source>
</evidence>
<proteinExistence type="predicted"/>
<accession>A0A0H5SI53</accession>
<name>A0A0H5SI53_HERHM</name>
<evidence type="ECO:0000313" key="1">
    <source>
        <dbReference type="EMBL" id="CRZ35149.1"/>
    </source>
</evidence>
<protein>
    <submittedName>
        <fullName evidence="1">Uncharacterized protein</fullName>
    </submittedName>
</protein>
<reference evidence="1 2" key="1">
    <citation type="submission" date="2015-06" db="EMBL/GenBank/DDBJ databases">
        <authorList>
            <person name="Wibberg Daniel"/>
        </authorList>
    </citation>
    <scope>NUCLEOTIDE SEQUENCE [LARGE SCALE GENOMIC DNA]</scope>
    <source>
        <strain evidence="1 2">T3/55T</strain>
    </source>
</reference>
<dbReference type="AlphaFoldDB" id="A0A0H5SI53"/>
<dbReference type="OrthoDB" id="1716599at2"/>
<dbReference type="EMBL" id="CVTD020000023">
    <property type="protein sequence ID" value="CRZ35149.1"/>
    <property type="molecule type" value="Genomic_DNA"/>
</dbReference>
<gene>
    <name evidence="1" type="ORF">HHT355_1950</name>
</gene>
<sequence>MGNGDIRDIKSFENKRRLDHLVNLVEKTTRTERHLEEHSDISSPESIEHAKKLQEERKNQIENLKNIIAHGDNNTREKHLRNTEKRFIYADGYLKNNADRMDRETLMNAIEKQEHRLEQLDNYK</sequence>
<organism evidence="1 2">
    <name type="scientific">Herbinix hemicellulosilytica</name>
    <dbReference type="NCBI Taxonomy" id="1564487"/>
    <lineage>
        <taxon>Bacteria</taxon>
        <taxon>Bacillati</taxon>
        <taxon>Bacillota</taxon>
        <taxon>Clostridia</taxon>
        <taxon>Lachnospirales</taxon>
        <taxon>Lachnospiraceae</taxon>
        <taxon>Herbinix</taxon>
    </lineage>
</organism>
<keyword evidence="2" id="KW-1185">Reference proteome</keyword>
<dbReference type="Proteomes" id="UP000236497">
    <property type="component" value="Unassembled WGS sequence"/>
</dbReference>
<dbReference type="RefSeq" id="WP_103203243.1">
    <property type="nucleotide sequence ID" value="NZ_CVTD020000023.1"/>
</dbReference>